<feature type="region of interest" description="Disordered" evidence="1">
    <location>
        <begin position="84"/>
        <end position="114"/>
    </location>
</feature>
<dbReference type="EMBL" id="FNXT01001219">
    <property type="protein sequence ID" value="SZX74718.1"/>
    <property type="molecule type" value="Genomic_DNA"/>
</dbReference>
<evidence type="ECO:0000313" key="2">
    <source>
        <dbReference type="EMBL" id="SZX61405.1"/>
    </source>
</evidence>
<feature type="compositionally biased region" description="Low complexity" evidence="1">
    <location>
        <begin position="170"/>
        <end position="185"/>
    </location>
</feature>
<dbReference type="EMBL" id="FNXT01000141">
    <property type="protein sequence ID" value="SZX61405.1"/>
    <property type="molecule type" value="Genomic_DNA"/>
</dbReference>
<name>A0A383V737_TETOB</name>
<feature type="region of interest" description="Disordered" evidence="1">
    <location>
        <begin position="13"/>
        <end position="46"/>
    </location>
</feature>
<accession>A0A383V737</accession>
<organism evidence="2 4">
    <name type="scientific">Tetradesmus obliquus</name>
    <name type="common">Green alga</name>
    <name type="synonym">Acutodesmus obliquus</name>
    <dbReference type="NCBI Taxonomy" id="3088"/>
    <lineage>
        <taxon>Eukaryota</taxon>
        <taxon>Viridiplantae</taxon>
        <taxon>Chlorophyta</taxon>
        <taxon>core chlorophytes</taxon>
        <taxon>Chlorophyceae</taxon>
        <taxon>CS clade</taxon>
        <taxon>Sphaeropleales</taxon>
        <taxon>Scenedesmaceae</taxon>
        <taxon>Tetradesmus</taxon>
    </lineage>
</organism>
<dbReference type="AlphaFoldDB" id="A0A383V737"/>
<keyword evidence="4" id="KW-1185">Reference proteome</keyword>
<evidence type="ECO:0000313" key="3">
    <source>
        <dbReference type="EMBL" id="SZX74718.1"/>
    </source>
</evidence>
<evidence type="ECO:0000256" key="1">
    <source>
        <dbReference type="SAM" id="MobiDB-lite"/>
    </source>
</evidence>
<reference evidence="2 4" key="1">
    <citation type="submission" date="2016-10" db="EMBL/GenBank/DDBJ databases">
        <authorList>
            <person name="Cai Z."/>
        </authorList>
    </citation>
    <scope>NUCLEOTIDE SEQUENCE [LARGE SCALE GENOMIC DNA]</scope>
</reference>
<dbReference type="Proteomes" id="UP000256970">
    <property type="component" value="Unassembled WGS sequence"/>
</dbReference>
<gene>
    <name evidence="3" type="ORF">BQ4739_LOCUS15036</name>
    <name evidence="2" type="ORF">BQ4739_LOCUS1901</name>
</gene>
<evidence type="ECO:0000313" key="4">
    <source>
        <dbReference type="Proteomes" id="UP000256970"/>
    </source>
</evidence>
<sequence length="249" mass="25229">MHKFMGLHHHNLISTAPNHSSSSAAAPAAQISRNSSGPLMPHSSSSSNMLTCAVRGGMGPNSLVTARCLPVGDDDGLLQLSGTNPGDAIMGDVDTEPRPGMGQEQRREGRSQAAGDASIAHALKASIPKGPLAEDAAMCEPMPGDPPRDITDQELAAMREGRSDLIGNISTSGSTPASSSNAAAGDMPPGGEWAKQTAGGVVKGFAGDANATGGGGIEAEHMVGGSNAPADDPNLIKRVVQEETLHGQE</sequence>
<protein>
    <submittedName>
        <fullName evidence="2">Uncharacterized protein</fullName>
    </submittedName>
</protein>
<feature type="region of interest" description="Disordered" evidence="1">
    <location>
        <begin position="166"/>
        <end position="234"/>
    </location>
</feature>
<proteinExistence type="predicted"/>